<evidence type="ECO:0000256" key="2">
    <source>
        <dbReference type="SAM" id="MobiDB-lite"/>
    </source>
</evidence>
<keyword evidence="5" id="KW-1185">Reference proteome</keyword>
<feature type="compositionally biased region" description="Low complexity" evidence="2">
    <location>
        <begin position="11"/>
        <end position="20"/>
    </location>
</feature>
<protein>
    <recommendedName>
        <fullName evidence="3">FAD dependent oxidoreductase domain-containing protein</fullName>
    </recommendedName>
</protein>
<dbReference type="OrthoDB" id="9805337at2"/>
<evidence type="ECO:0000313" key="4">
    <source>
        <dbReference type="EMBL" id="RAI30160.1"/>
    </source>
</evidence>
<evidence type="ECO:0000313" key="5">
    <source>
        <dbReference type="Proteomes" id="UP000249299"/>
    </source>
</evidence>
<dbReference type="PANTHER" id="PTHR13847">
    <property type="entry name" value="SARCOSINE DEHYDROGENASE-RELATED"/>
    <property type="match status" value="1"/>
</dbReference>
<keyword evidence="1" id="KW-0560">Oxidoreductase</keyword>
<sequence>MPGTPGSCPESSLLGSASAPHSPPPTSASRSRSSQPSDAPPPDASSRKAIGRRAMKRHFTVLGAGTVGTCCALQLLRDGHDVTLIDRDAPGMGCSFGNAGIIQVGGLVPLSTPGILSQVPGMMLDPNGPLVVRWQYLPRLAPYLIRFIAAAAPHRVEAAATALSSILALAVDSFKPLFDAANAWSLIRETGELYLYKTDAAFEAARSAHDMRRRHGIRIETIPVEALAQLEPAVARIYKHALLFNDCISTLDPAVLTQTLAGKFRADGGELLQETVNDLEIDADGKRTLITSTGRRKVDEIVIAAGAYSKPWAKKLGSYVPLDTERGYHLMLRNAGVELGRPVVFGDQKFGAVSMLDGVRIAGTAELAKLDAEPNYQRAFRLLNLAKEALPDLRTDDVTPWMGHRPSTPDSLPVICKAPNADKTYFAFGHGHLGLTMGGVTGRLIADLAAGRTPPIDMKPFSISRFG</sequence>
<reference evidence="4 5" key="1">
    <citation type="submission" date="2017-07" db="EMBL/GenBank/DDBJ databases">
        <title>Draft Genome Sequences of Select Purple Nonsulfur Bacteria.</title>
        <authorList>
            <person name="Lasarre B."/>
            <person name="Mckinlay J.B."/>
        </authorList>
    </citation>
    <scope>NUCLEOTIDE SEQUENCE [LARGE SCALE GENOMIC DNA]</scope>
    <source>
        <strain evidence="4 5">DSM 11290</strain>
    </source>
</reference>
<dbReference type="InterPro" id="IPR006076">
    <property type="entry name" value="FAD-dep_OxRdtase"/>
</dbReference>
<dbReference type="AlphaFoldDB" id="A0A327JUE5"/>
<gene>
    <name evidence="4" type="ORF">CH339_01130</name>
</gene>
<feature type="domain" description="FAD dependent oxidoreductase" evidence="3">
    <location>
        <begin position="60"/>
        <end position="448"/>
    </location>
</feature>
<dbReference type="SUPFAM" id="SSF54373">
    <property type="entry name" value="FAD-linked reductases, C-terminal domain"/>
    <property type="match status" value="1"/>
</dbReference>
<feature type="region of interest" description="Disordered" evidence="2">
    <location>
        <begin position="1"/>
        <end position="50"/>
    </location>
</feature>
<dbReference type="PANTHER" id="PTHR13847:SF289">
    <property type="entry name" value="GLYCINE OXIDASE"/>
    <property type="match status" value="1"/>
</dbReference>
<proteinExistence type="predicted"/>
<dbReference type="EMBL" id="NPEV01000001">
    <property type="protein sequence ID" value="RAI30160.1"/>
    <property type="molecule type" value="Genomic_DNA"/>
</dbReference>
<name>A0A327JUE5_9HYPH</name>
<evidence type="ECO:0000256" key="1">
    <source>
        <dbReference type="ARBA" id="ARBA00023002"/>
    </source>
</evidence>
<accession>A0A327JUE5</accession>
<dbReference type="Gene3D" id="3.30.9.10">
    <property type="entry name" value="D-Amino Acid Oxidase, subunit A, domain 2"/>
    <property type="match status" value="1"/>
</dbReference>
<dbReference type="Pfam" id="PF01266">
    <property type="entry name" value="DAO"/>
    <property type="match status" value="1"/>
</dbReference>
<comment type="caution">
    <text evidence="4">The sequence shown here is derived from an EMBL/GenBank/DDBJ whole genome shotgun (WGS) entry which is preliminary data.</text>
</comment>
<dbReference type="Gene3D" id="3.50.50.60">
    <property type="entry name" value="FAD/NAD(P)-binding domain"/>
    <property type="match status" value="2"/>
</dbReference>
<organism evidence="4 5">
    <name type="scientific">Rhodobium orientis</name>
    <dbReference type="NCBI Taxonomy" id="34017"/>
    <lineage>
        <taxon>Bacteria</taxon>
        <taxon>Pseudomonadati</taxon>
        <taxon>Pseudomonadota</taxon>
        <taxon>Alphaproteobacteria</taxon>
        <taxon>Hyphomicrobiales</taxon>
        <taxon>Rhodobiaceae</taxon>
        <taxon>Rhodobium</taxon>
    </lineage>
</organism>
<evidence type="ECO:0000259" key="3">
    <source>
        <dbReference type="Pfam" id="PF01266"/>
    </source>
</evidence>
<dbReference type="GO" id="GO:0005737">
    <property type="term" value="C:cytoplasm"/>
    <property type="evidence" value="ECO:0007669"/>
    <property type="project" value="TreeGrafter"/>
</dbReference>
<dbReference type="SUPFAM" id="SSF51905">
    <property type="entry name" value="FAD/NAD(P)-binding domain"/>
    <property type="match status" value="1"/>
</dbReference>
<dbReference type="GO" id="GO:0016491">
    <property type="term" value="F:oxidoreductase activity"/>
    <property type="evidence" value="ECO:0007669"/>
    <property type="project" value="UniProtKB-KW"/>
</dbReference>
<feature type="compositionally biased region" description="Low complexity" evidence="2">
    <location>
        <begin position="27"/>
        <end position="37"/>
    </location>
</feature>
<dbReference type="Proteomes" id="UP000249299">
    <property type="component" value="Unassembled WGS sequence"/>
</dbReference>
<dbReference type="InterPro" id="IPR036188">
    <property type="entry name" value="FAD/NAD-bd_sf"/>
</dbReference>